<evidence type="ECO:0000313" key="2">
    <source>
        <dbReference type="Proteomes" id="UP001341281"/>
    </source>
</evidence>
<dbReference type="EMBL" id="CP144752">
    <property type="protein sequence ID" value="WVZ91435.1"/>
    <property type="molecule type" value="Genomic_DNA"/>
</dbReference>
<reference evidence="1 2" key="1">
    <citation type="submission" date="2024-02" db="EMBL/GenBank/DDBJ databases">
        <title>High-quality chromosome-scale genome assembly of Pensacola bahiagrass (Paspalum notatum Flugge var. saurae).</title>
        <authorList>
            <person name="Vega J.M."/>
            <person name="Podio M."/>
            <person name="Orjuela J."/>
            <person name="Siena L.A."/>
            <person name="Pessino S.C."/>
            <person name="Combes M.C."/>
            <person name="Mariac C."/>
            <person name="Albertini E."/>
            <person name="Pupilli F."/>
            <person name="Ortiz J.P.A."/>
            <person name="Leblanc O."/>
        </authorList>
    </citation>
    <scope>NUCLEOTIDE SEQUENCE [LARGE SCALE GENOMIC DNA]</scope>
    <source>
        <strain evidence="1">R1</strain>
        <tissue evidence="1">Leaf</tissue>
    </source>
</reference>
<gene>
    <name evidence="1" type="ORF">U9M48_037605</name>
</gene>
<organism evidence="1 2">
    <name type="scientific">Paspalum notatum var. saurae</name>
    <dbReference type="NCBI Taxonomy" id="547442"/>
    <lineage>
        <taxon>Eukaryota</taxon>
        <taxon>Viridiplantae</taxon>
        <taxon>Streptophyta</taxon>
        <taxon>Embryophyta</taxon>
        <taxon>Tracheophyta</taxon>
        <taxon>Spermatophyta</taxon>
        <taxon>Magnoliopsida</taxon>
        <taxon>Liliopsida</taxon>
        <taxon>Poales</taxon>
        <taxon>Poaceae</taxon>
        <taxon>PACMAD clade</taxon>
        <taxon>Panicoideae</taxon>
        <taxon>Andropogonodae</taxon>
        <taxon>Paspaleae</taxon>
        <taxon>Paspalinae</taxon>
        <taxon>Paspalum</taxon>
    </lineage>
</organism>
<accession>A0AAQ3XAU0</accession>
<evidence type="ECO:0000313" key="1">
    <source>
        <dbReference type="EMBL" id="WVZ91435.1"/>
    </source>
</evidence>
<sequence length="211" mass="23428">MLFILAIDPLQNSMEEGSSHPAVAKLRTSLYADDAAIFPNPTPTKFNRLGTSFRCSRGCHWPDHKLPGKAQFTRSCPTSSGEDWTTACGLEGTSPQPRSWSPRFVTMPTYHLTIFPLAKWARQIDKIRRSFLWKGEENANGGRKIGRLVDPKIWVVLASSTSTSLGALLDSGGFGKSGRMPQSLGRDFRCHATSLIAAEVPGVNFDFRWKW</sequence>
<proteinExistence type="predicted"/>
<protein>
    <submittedName>
        <fullName evidence="1">Uncharacterized protein</fullName>
    </submittedName>
</protein>
<dbReference type="AlphaFoldDB" id="A0AAQ3XAU0"/>
<keyword evidence="2" id="KW-1185">Reference proteome</keyword>
<name>A0AAQ3XAU0_PASNO</name>
<dbReference type="Proteomes" id="UP001341281">
    <property type="component" value="Chromosome 08"/>
</dbReference>